<comment type="function">
    <text evidence="1">The phosphoenolpyruvate-dependent sugar phosphotransferase system (sugar PTS), a major carbohydrate active transport system, catalyzes the phosphorylation of incoming sugar substrates concomitantly with their translocation across the cell membrane. The enzyme II CmtAB PTS system is involved in D-mannitol transport.</text>
</comment>
<evidence type="ECO:0000256" key="4">
    <source>
        <dbReference type="ARBA" id="ARBA00022553"/>
    </source>
</evidence>
<dbReference type="InterPro" id="IPR050893">
    <property type="entry name" value="Sugar_PTS"/>
</dbReference>
<evidence type="ECO:0000256" key="8">
    <source>
        <dbReference type="ARBA" id="ARBA00022777"/>
    </source>
</evidence>
<dbReference type="InterPro" id="IPR016152">
    <property type="entry name" value="PTrfase/Anion_transptr"/>
</dbReference>
<dbReference type="AlphaFoldDB" id="A0A554A3D0"/>
<feature type="domain" description="PTS EIIA type-2" evidence="12">
    <location>
        <begin position="4"/>
        <end position="143"/>
    </location>
</feature>
<dbReference type="GO" id="GO:0009401">
    <property type="term" value="P:phosphoenolpyruvate-dependent sugar phosphotransferase system"/>
    <property type="evidence" value="ECO:0007669"/>
    <property type="project" value="UniProtKB-KW"/>
</dbReference>
<evidence type="ECO:0000313" key="13">
    <source>
        <dbReference type="EMBL" id="TSB48199.1"/>
    </source>
</evidence>
<evidence type="ECO:0000256" key="2">
    <source>
        <dbReference type="ARBA" id="ARBA00014783"/>
    </source>
</evidence>
<keyword evidence="5" id="KW-0762">Sugar transport</keyword>
<dbReference type="RefSeq" id="WP_143846544.1">
    <property type="nucleotide sequence ID" value="NZ_VLXZ01000001.1"/>
</dbReference>
<dbReference type="GO" id="GO:0090563">
    <property type="term" value="F:protein-phosphocysteine-sugar phosphotransferase activity"/>
    <property type="evidence" value="ECO:0007669"/>
    <property type="project" value="TreeGrafter"/>
</dbReference>
<keyword evidence="3" id="KW-0813">Transport</keyword>
<keyword evidence="8" id="KW-0418">Kinase</keyword>
<dbReference type="Proteomes" id="UP000318521">
    <property type="component" value="Unassembled WGS sequence"/>
</dbReference>
<evidence type="ECO:0000256" key="9">
    <source>
        <dbReference type="ARBA" id="ARBA00029908"/>
    </source>
</evidence>
<evidence type="ECO:0000256" key="3">
    <source>
        <dbReference type="ARBA" id="ARBA00022448"/>
    </source>
</evidence>
<dbReference type="Gene3D" id="3.40.930.10">
    <property type="entry name" value="Mannitol-specific EII, Chain A"/>
    <property type="match status" value="1"/>
</dbReference>
<protein>
    <recommendedName>
        <fullName evidence="2">Mannitol-specific phosphotransferase enzyme IIA component</fullName>
    </recommendedName>
    <alternativeName>
        <fullName evidence="10">EIIA</fullName>
    </alternativeName>
    <alternativeName>
        <fullName evidence="11">EIII</fullName>
    </alternativeName>
    <alternativeName>
        <fullName evidence="9">PTS system mannitol-specific EIIA component</fullName>
    </alternativeName>
</protein>
<dbReference type="PANTHER" id="PTHR30181:SF2">
    <property type="entry name" value="PTS SYSTEM MANNITOL-SPECIFIC EIICBA COMPONENT"/>
    <property type="match status" value="1"/>
</dbReference>
<evidence type="ECO:0000313" key="14">
    <source>
        <dbReference type="Proteomes" id="UP000318521"/>
    </source>
</evidence>
<dbReference type="CDD" id="cd00211">
    <property type="entry name" value="PTS_IIA_fru"/>
    <property type="match status" value="1"/>
</dbReference>
<keyword evidence="14" id="KW-1185">Reference proteome</keyword>
<reference evidence="13 14" key="1">
    <citation type="submission" date="2019-07" db="EMBL/GenBank/DDBJ databases">
        <authorList>
            <person name="Park Y.J."/>
            <person name="Jeong S.E."/>
            <person name="Jung H.S."/>
        </authorList>
    </citation>
    <scope>NUCLEOTIDE SEQUENCE [LARGE SCALE GENOMIC DNA]</scope>
    <source>
        <strain evidence="14">P16(2019)</strain>
    </source>
</reference>
<accession>A0A554A3D0</accession>
<keyword evidence="7" id="KW-0598">Phosphotransferase system</keyword>
<evidence type="ECO:0000256" key="7">
    <source>
        <dbReference type="ARBA" id="ARBA00022683"/>
    </source>
</evidence>
<dbReference type="PROSITE" id="PS51094">
    <property type="entry name" value="PTS_EIIA_TYPE_2"/>
    <property type="match status" value="1"/>
</dbReference>
<dbReference type="EMBL" id="VLXZ01000001">
    <property type="protein sequence ID" value="TSB48199.1"/>
    <property type="molecule type" value="Genomic_DNA"/>
</dbReference>
<name>A0A554A3D0_9BACI</name>
<evidence type="ECO:0000256" key="5">
    <source>
        <dbReference type="ARBA" id="ARBA00022597"/>
    </source>
</evidence>
<keyword evidence="6" id="KW-0808">Transferase</keyword>
<dbReference type="GO" id="GO:0016301">
    <property type="term" value="F:kinase activity"/>
    <property type="evidence" value="ECO:0007669"/>
    <property type="project" value="UniProtKB-KW"/>
</dbReference>
<evidence type="ECO:0000256" key="11">
    <source>
        <dbReference type="ARBA" id="ARBA00030962"/>
    </source>
</evidence>
<gene>
    <name evidence="13" type="ORF">FN960_01200</name>
</gene>
<sequence>MTNNILKQDNIVVHAQAKTKKDAIQEAGNILSERGYVSAEYVVKMHEREELTSTYMGNMLAIPHGTEEAKTEVKESGISILLYDEAIDWDGNDVRLVIGIAGKGNEHLEILSKIAIACSEEENVEKLLQSSSSEDVLNFFSEVNE</sequence>
<dbReference type="Pfam" id="PF00359">
    <property type="entry name" value="PTS_EIIA_2"/>
    <property type="match status" value="1"/>
</dbReference>
<proteinExistence type="predicted"/>
<dbReference type="GO" id="GO:0005886">
    <property type="term" value="C:plasma membrane"/>
    <property type="evidence" value="ECO:0007669"/>
    <property type="project" value="TreeGrafter"/>
</dbReference>
<dbReference type="SUPFAM" id="SSF55804">
    <property type="entry name" value="Phoshotransferase/anion transport protein"/>
    <property type="match status" value="1"/>
</dbReference>
<evidence type="ECO:0000256" key="6">
    <source>
        <dbReference type="ARBA" id="ARBA00022679"/>
    </source>
</evidence>
<dbReference type="OrthoDB" id="1640042at2"/>
<evidence type="ECO:0000256" key="10">
    <source>
        <dbReference type="ARBA" id="ARBA00030956"/>
    </source>
</evidence>
<comment type="caution">
    <text evidence="13">The sequence shown here is derived from an EMBL/GenBank/DDBJ whole genome shotgun (WGS) entry which is preliminary data.</text>
</comment>
<dbReference type="PANTHER" id="PTHR30181">
    <property type="entry name" value="MANNITOL PERMEASE IIC COMPONENT"/>
    <property type="match status" value="1"/>
</dbReference>
<dbReference type="InterPro" id="IPR002178">
    <property type="entry name" value="PTS_EIIA_type-2_dom"/>
</dbReference>
<evidence type="ECO:0000256" key="1">
    <source>
        <dbReference type="ARBA" id="ARBA00002434"/>
    </source>
</evidence>
<keyword evidence="4" id="KW-0597">Phosphoprotein</keyword>
<organism evidence="13 14">
    <name type="scientific">Alkalicoccobacillus porphyridii</name>
    <dbReference type="NCBI Taxonomy" id="2597270"/>
    <lineage>
        <taxon>Bacteria</taxon>
        <taxon>Bacillati</taxon>
        <taxon>Bacillota</taxon>
        <taxon>Bacilli</taxon>
        <taxon>Bacillales</taxon>
        <taxon>Bacillaceae</taxon>
        <taxon>Alkalicoccobacillus</taxon>
    </lineage>
</organism>
<evidence type="ECO:0000259" key="12">
    <source>
        <dbReference type="PROSITE" id="PS51094"/>
    </source>
</evidence>
<dbReference type="PROSITE" id="PS00372">
    <property type="entry name" value="PTS_EIIA_TYPE_2_HIS"/>
    <property type="match status" value="1"/>
</dbReference>